<dbReference type="GO" id="GO:0016787">
    <property type="term" value="F:hydrolase activity"/>
    <property type="evidence" value="ECO:0007669"/>
    <property type="project" value="UniProtKB-KW"/>
</dbReference>
<dbReference type="FunFam" id="3.30.1370.100:FF:000001">
    <property type="entry name" value="Mismatch repair endonuclease pms1, putative"/>
    <property type="match status" value="1"/>
</dbReference>
<evidence type="ECO:0000256" key="7">
    <source>
        <dbReference type="ARBA" id="ARBA00022737"/>
    </source>
</evidence>
<gene>
    <name evidence="25" type="ORF">AV530_000757</name>
</gene>
<dbReference type="InterPro" id="IPR042121">
    <property type="entry name" value="MutL_C_regsub"/>
</dbReference>
<keyword evidence="14" id="KW-0969">Cilium</keyword>
<dbReference type="Gene3D" id="3.30.230.10">
    <property type="match status" value="1"/>
</dbReference>
<dbReference type="Pfam" id="PF01119">
    <property type="entry name" value="DNA_mis_repair"/>
    <property type="match status" value="1"/>
</dbReference>
<comment type="catalytic activity">
    <reaction evidence="18">
        <text>ATP + H2O = ADP + phosphate + H(+)</text>
        <dbReference type="Rhea" id="RHEA:13065"/>
        <dbReference type="ChEBI" id="CHEBI:15377"/>
        <dbReference type="ChEBI" id="CHEBI:15378"/>
        <dbReference type="ChEBI" id="CHEBI:30616"/>
        <dbReference type="ChEBI" id="CHEBI:43474"/>
        <dbReference type="ChEBI" id="CHEBI:456216"/>
    </reaction>
    <physiologicalReaction direction="left-to-right" evidence="18">
        <dbReference type="Rhea" id="RHEA:13066"/>
    </physiologicalReaction>
</comment>
<dbReference type="PANTHER" id="PTHR46613:SF1">
    <property type="entry name" value="RADIAL SPOKE HEAD 10 HOMOLOG B-RELATED"/>
    <property type="match status" value="1"/>
</dbReference>
<dbReference type="NCBIfam" id="TIGR00585">
    <property type="entry name" value="mutl"/>
    <property type="match status" value="1"/>
</dbReference>
<feature type="region of interest" description="Disordered" evidence="22">
    <location>
        <begin position="388"/>
        <end position="411"/>
    </location>
</feature>
<keyword evidence="16" id="KW-0539">Nucleus</keyword>
<name>A0A1V4KS45_PATFA</name>
<feature type="domain" description="MutL C-terminal dimerisation" evidence="23">
    <location>
        <begin position="693"/>
        <end position="837"/>
    </location>
</feature>
<evidence type="ECO:0000256" key="20">
    <source>
        <dbReference type="ARBA" id="ARBA00077255"/>
    </source>
</evidence>
<dbReference type="Gene3D" id="3.30.1540.20">
    <property type="entry name" value="MutL, C-terminal domain, dimerisation subdomain"/>
    <property type="match status" value="1"/>
</dbReference>
<dbReference type="GO" id="GO:0005524">
    <property type="term" value="F:ATP binding"/>
    <property type="evidence" value="ECO:0007669"/>
    <property type="project" value="UniProtKB-KW"/>
</dbReference>
<feature type="region of interest" description="Disordered" evidence="22">
    <location>
        <begin position="1623"/>
        <end position="1642"/>
    </location>
</feature>
<keyword evidence="26" id="KW-1185">Reference proteome</keyword>
<keyword evidence="9 25" id="KW-0255">Endonuclease</keyword>
<evidence type="ECO:0000256" key="22">
    <source>
        <dbReference type="SAM" id="MobiDB-lite"/>
    </source>
</evidence>
<evidence type="ECO:0000256" key="19">
    <source>
        <dbReference type="ARBA" id="ARBA00072579"/>
    </source>
</evidence>
<dbReference type="GO" id="GO:0004519">
    <property type="term" value="F:endonuclease activity"/>
    <property type="evidence" value="ECO:0007669"/>
    <property type="project" value="UniProtKB-KW"/>
</dbReference>
<proteinExistence type="inferred from homology"/>
<dbReference type="FunFam" id="3.30.1540.20:FF:000019">
    <property type="entry name" value="PMS1 homolog 2, mismatch repair system component"/>
    <property type="match status" value="1"/>
</dbReference>
<evidence type="ECO:0000256" key="11">
    <source>
        <dbReference type="ARBA" id="ARBA00022801"/>
    </source>
</evidence>
<dbReference type="InterPro" id="IPR013507">
    <property type="entry name" value="DNA_mismatch_S5_2-like"/>
</dbReference>
<evidence type="ECO:0000256" key="2">
    <source>
        <dbReference type="ARBA" id="ARBA00004230"/>
    </source>
</evidence>
<dbReference type="PROSITE" id="PS00058">
    <property type="entry name" value="DNA_MISMATCH_REPAIR_1"/>
    <property type="match status" value="1"/>
</dbReference>
<evidence type="ECO:0000256" key="12">
    <source>
        <dbReference type="ARBA" id="ARBA00022840"/>
    </source>
</evidence>
<dbReference type="Pfam" id="PF13589">
    <property type="entry name" value="HATPase_c_3"/>
    <property type="match status" value="1"/>
</dbReference>
<dbReference type="InterPro" id="IPR002099">
    <property type="entry name" value="MutL/Mlh/PMS"/>
</dbReference>
<evidence type="ECO:0000256" key="5">
    <source>
        <dbReference type="ARBA" id="ARBA00022490"/>
    </source>
</evidence>
<dbReference type="SUPFAM" id="SSF54211">
    <property type="entry name" value="Ribosomal protein S5 domain 2-like"/>
    <property type="match status" value="1"/>
</dbReference>
<dbReference type="SUPFAM" id="SSF82185">
    <property type="entry name" value="Histone H3 K4-specific methyltransferase SET7/9 N-terminal domain"/>
    <property type="match status" value="3"/>
</dbReference>
<organism evidence="25 26">
    <name type="scientific">Patagioenas fasciata monilis</name>
    <dbReference type="NCBI Taxonomy" id="372326"/>
    <lineage>
        <taxon>Eukaryota</taxon>
        <taxon>Metazoa</taxon>
        <taxon>Chordata</taxon>
        <taxon>Craniata</taxon>
        <taxon>Vertebrata</taxon>
        <taxon>Euteleostomi</taxon>
        <taxon>Archelosauria</taxon>
        <taxon>Archosauria</taxon>
        <taxon>Dinosauria</taxon>
        <taxon>Saurischia</taxon>
        <taxon>Theropoda</taxon>
        <taxon>Coelurosauria</taxon>
        <taxon>Aves</taxon>
        <taxon>Neognathae</taxon>
        <taxon>Neoaves</taxon>
        <taxon>Columbimorphae</taxon>
        <taxon>Columbiformes</taxon>
        <taxon>Columbidae</taxon>
        <taxon>Patagioenas</taxon>
    </lineage>
</organism>
<dbReference type="InterPro" id="IPR014762">
    <property type="entry name" value="DNA_mismatch_repair_CS"/>
</dbReference>
<dbReference type="GO" id="GO:0031514">
    <property type="term" value="C:motile cilium"/>
    <property type="evidence" value="ECO:0007669"/>
    <property type="project" value="UniProtKB-SubCell"/>
</dbReference>
<protein>
    <recommendedName>
        <fullName evidence="19">Mismatch repair endonuclease PMS2</fullName>
    </recommendedName>
    <alternativeName>
        <fullName evidence="21">DNA mismatch repair protein PMS2</fullName>
    </alternativeName>
    <alternativeName>
        <fullName evidence="20">PMS1 protein homolog 2</fullName>
    </alternativeName>
</protein>
<evidence type="ECO:0000256" key="14">
    <source>
        <dbReference type="ARBA" id="ARBA00023069"/>
    </source>
</evidence>
<dbReference type="InterPro" id="IPR020568">
    <property type="entry name" value="Ribosomal_Su5_D2-typ_SF"/>
</dbReference>
<keyword evidence="7" id="KW-0677">Repeat</keyword>
<feature type="compositionally biased region" description="Polar residues" evidence="22">
    <location>
        <begin position="426"/>
        <end position="435"/>
    </location>
</feature>
<evidence type="ECO:0000259" key="24">
    <source>
        <dbReference type="SMART" id="SM01340"/>
    </source>
</evidence>
<dbReference type="Gene3D" id="3.30.1370.100">
    <property type="entry name" value="MutL, C-terminal domain, regulatory subdomain"/>
    <property type="match status" value="1"/>
</dbReference>
<evidence type="ECO:0000256" key="15">
    <source>
        <dbReference type="ARBA" id="ARBA00023212"/>
    </source>
</evidence>
<dbReference type="STRING" id="372326.A0A1V4KS45"/>
<dbReference type="GO" id="GO:0030983">
    <property type="term" value="F:mismatched DNA binding"/>
    <property type="evidence" value="ECO:0007669"/>
    <property type="project" value="InterPro"/>
</dbReference>
<dbReference type="Pfam" id="PF02493">
    <property type="entry name" value="MORN"/>
    <property type="match status" value="10"/>
</dbReference>
<dbReference type="GO" id="GO:0006298">
    <property type="term" value="P:mismatch repair"/>
    <property type="evidence" value="ECO:0007669"/>
    <property type="project" value="InterPro"/>
</dbReference>
<feature type="compositionally biased region" description="Basic and acidic residues" evidence="22">
    <location>
        <begin position="1710"/>
        <end position="1732"/>
    </location>
</feature>
<evidence type="ECO:0000256" key="16">
    <source>
        <dbReference type="ARBA" id="ARBA00023242"/>
    </source>
</evidence>
<sequence>MEAVESRPPPAGAIRPIDRRSVHRICSGQVVLNLGTAVKELVENSLDAGATNIDIKLKDHGAELIEVSDNGDGVEEENFEGLTLKHYTSKIQDFSDLIHVETFGFRGEALSSLCALSDVTVFTCHKSAKVGTRLVFDHNGKITQKTPFPRQQGTTVNVQQLFYTLPVRHKEFQRNIKKEYAKMVQVLQAYCIGSKGVRINCTNQVGQGKKCCVVSTAGSPSLKENIGAVFGQKQLQSLIPFVQLPPNEAVCEEYGLSATDVSQNLYSITGFISRCDHGVGRSTTDRQFFFINQRPCDPAKVVKLVNEVYHLYNKHQYPFVVLNICVDSECVDINVTPDKRQILLQEEKLLLAILKASLTEMFGSDVNKLNVNQKLLDVAGNLKKTLPEETEKPRVEVLPDSDTENPGGEGKRMMTLARLRESFSLHQTTERSFQSPEKVKQQHSSSRQMSLDTTWSTAETQKAVLRKGSERCHKMDSKLSIPGRHVRKLEDNTDSGFCGTCEPGAGCSTPEPGSCVSHESLINPPEEECCSSEEQLQNECPKTVGSSEKSLECDIQVLGTEQKLSQVNDWTNQNKVSPEANSSSPRVKRFKSCSFKSEAADFKAGKSPEVTNSRNYVPSVDVLVEVNKKTVPLEFSMKVLAEKVKKVIQQQQKSTEAQNYRRFKAKISPGENKVAEDELRKEISKEMFAKMEIIGQFNLGFIIAKLNSDLFIIDQHATDEKYNFEMLQQHTVLQGQKLIAPQNLNLTAVNETVLIENLEIFRKNGFDFVINENAPATQKVKLMSLPTSKNWTFGAQDIDELIFMLSDCPGVMCRPSRVRQMFASRACRKSVMIGTALNVQEMRKLVTHMGEIEHPWNCPHGRPTMRHVVSLDLISWRPPCSKREKPLYKSESGSTQLADLQTSANGVEAAQENPVTLDKEPEEVEEPPGRDVPQYYEEPSLTEVIVKSYEGEKVHGLYEGEGFACFEGGNTYKGMFSEGLMHGQGTYTWADGVKYEGTFVKNVQMLNGRYTWNDGTIYEGSVKNGLRHGFGFFRSGTCPVSYIGYWYKGKRHGKGTVYYDKEHTSWYSGDWVNNVKEGWGMRCYKSGNTYEGQWEKNVRHGKGRMRWLTANQEYMGQWAYGIQHGYGTHIWFLKRIPMSQYPLRNQYIGDFVNGQRHGHGKFIYASGAVYDGEWVCNKKHGKGKFVFKNGHVYEGGFIDDRVVESAAFQVDATHAEELNAICTGSYFGTVENITIINGSKDTSALGSNIELDLSSLLDLLPREERHEEVKQVEFAVLRHMTELRRVYTFYSSLGCDHSLDNTFLMTKFQFWRFLKDCRFHHSNTTLAEMDRLLSGDKTPLEEIHCPHQTLLFRTFLSYLIRLAFHIYHEEHKGEGPCLCKCFLGAMARNVTPAACHIQGTLFSEERCTVFAMNYLDKCWGIYRAFCKPSTRPPFEPTMTMRRFLFMLNDFKLLSKQLTASRVVEILVNDGPPLHDSSSTNLEQELVFLEFVEALLDCALVFVTSDVIKEQADRDNQKRSSFGIAGLSEGTTKVSLYPEYSLSQCATSRSAAGTDINDDISEAADHAWLSSTTVVPSQDEIKKRESQGPCEGRGQPQELLLDTILSFHTTPGDTEDAPSLLSRDAEKEQGFGPAKEVTDVPKEAKTEQDAECSLWMCQMQIFFTTKFFPAYQHEEVLVEKIKENRIHDAELAELRKTKDEELAKIIAEREAEEAKRQVSEKALDSKSAHSKEPEEPDALVLKKEPSGRSQPAVNKAPAGKRKKKRSVF</sequence>
<keyword evidence="6" id="KW-0540">Nuclease</keyword>
<feature type="region of interest" description="Disordered" evidence="22">
    <location>
        <begin position="1710"/>
        <end position="1767"/>
    </location>
</feature>
<feature type="compositionally biased region" description="Basic and acidic residues" evidence="22">
    <location>
        <begin position="388"/>
        <end position="397"/>
    </location>
</feature>
<evidence type="ECO:0000256" key="9">
    <source>
        <dbReference type="ARBA" id="ARBA00022759"/>
    </source>
</evidence>
<feature type="domain" description="DNA mismatch repair protein S5" evidence="24">
    <location>
        <begin position="226"/>
        <end position="363"/>
    </location>
</feature>
<dbReference type="GO" id="GO:0005930">
    <property type="term" value="C:axoneme"/>
    <property type="evidence" value="ECO:0007669"/>
    <property type="project" value="UniProtKB-SubCell"/>
</dbReference>
<dbReference type="Gene3D" id="3.30.565.10">
    <property type="entry name" value="Histidine kinase-like ATPase, C-terminal domain"/>
    <property type="match status" value="1"/>
</dbReference>
<dbReference type="PANTHER" id="PTHR46613">
    <property type="entry name" value="RADIAL SPOKE HEAD 10 HOMOLOG B-RELATED"/>
    <property type="match status" value="1"/>
</dbReference>
<evidence type="ECO:0000259" key="23">
    <source>
        <dbReference type="SMART" id="SM00853"/>
    </source>
</evidence>
<dbReference type="InterPro" id="IPR036890">
    <property type="entry name" value="HATPase_C_sf"/>
</dbReference>
<feature type="compositionally biased region" description="Polar residues" evidence="22">
    <location>
        <begin position="442"/>
        <end position="455"/>
    </location>
</feature>
<reference evidence="25 26" key="1">
    <citation type="submission" date="2016-02" db="EMBL/GenBank/DDBJ databases">
        <title>Band-tailed pigeon sequencing and assembly.</title>
        <authorList>
            <person name="Soares A.E."/>
            <person name="Novak B.J."/>
            <person name="Rice E.S."/>
            <person name="O'Connell B."/>
            <person name="Chang D."/>
            <person name="Weber S."/>
            <person name="Shapiro B."/>
        </authorList>
    </citation>
    <scope>NUCLEOTIDE SEQUENCE [LARGE SCALE GENOMIC DNA]</scope>
    <source>
        <strain evidence="25">BTP2013</strain>
        <tissue evidence="25">Blood</tissue>
    </source>
</reference>
<evidence type="ECO:0000256" key="13">
    <source>
        <dbReference type="ARBA" id="ARBA00022846"/>
    </source>
</evidence>
<evidence type="ECO:0000256" key="1">
    <source>
        <dbReference type="ARBA" id="ARBA00004123"/>
    </source>
</evidence>
<keyword evidence="13" id="KW-0282">Flagellum</keyword>
<evidence type="ECO:0000256" key="10">
    <source>
        <dbReference type="ARBA" id="ARBA00022763"/>
    </source>
</evidence>
<dbReference type="CDD" id="cd03484">
    <property type="entry name" value="MutL_Trans_hPMS_2_like"/>
    <property type="match status" value="1"/>
</dbReference>
<evidence type="ECO:0000256" key="18">
    <source>
        <dbReference type="ARBA" id="ARBA00048778"/>
    </source>
</evidence>
<dbReference type="InterPro" id="IPR014790">
    <property type="entry name" value="MutL_C"/>
</dbReference>
<dbReference type="OrthoDB" id="10254304at2759"/>
<dbReference type="InterPro" id="IPR042120">
    <property type="entry name" value="MutL_C_dimsub"/>
</dbReference>
<dbReference type="GO" id="GO:0005634">
    <property type="term" value="C:nucleus"/>
    <property type="evidence" value="ECO:0007669"/>
    <property type="project" value="UniProtKB-SubCell"/>
</dbReference>
<feature type="region of interest" description="Disordered" evidence="22">
    <location>
        <begin position="426"/>
        <end position="455"/>
    </location>
</feature>
<evidence type="ECO:0000256" key="17">
    <source>
        <dbReference type="ARBA" id="ARBA00023273"/>
    </source>
</evidence>
<comment type="similarity">
    <text evidence="4">Belongs to the DNA mismatch repair MutL/HexB family.</text>
</comment>
<keyword evidence="10" id="KW-0227">DNA damage</keyword>
<keyword evidence="15" id="KW-0206">Cytoskeleton</keyword>
<dbReference type="SMART" id="SM01340">
    <property type="entry name" value="DNA_mis_repair"/>
    <property type="match status" value="1"/>
</dbReference>
<dbReference type="InterPro" id="IPR014721">
    <property type="entry name" value="Ribsml_uS5_D2-typ_fold_subgr"/>
</dbReference>
<feature type="region of interest" description="Disordered" evidence="22">
    <location>
        <begin position="1574"/>
        <end position="1593"/>
    </location>
</feature>
<evidence type="ECO:0000256" key="4">
    <source>
        <dbReference type="ARBA" id="ARBA00006082"/>
    </source>
</evidence>
<comment type="caution">
    <text evidence="25">The sequence shown here is derived from an EMBL/GenBank/DDBJ whole genome shotgun (WGS) entry which is preliminary data.</text>
</comment>
<dbReference type="FunFam" id="3.30.230.10:FF:000032">
    <property type="entry name" value="mismatch repair endonuclease PMS2 isoform X2"/>
    <property type="match status" value="1"/>
</dbReference>
<dbReference type="Gene3D" id="2.20.110.10">
    <property type="entry name" value="Histone H3 K4-specific methyltransferase SET7/9 N-terminal domain"/>
    <property type="match status" value="3"/>
</dbReference>
<dbReference type="SUPFAM" id="SSF118116">
    <property type="entry name" value="DNA mismatch repair protein MutL"/>
    <property type="match status" value="1"/>
</dbReference>
<evidence type="ECO:0000256" key="8">
    <source>
        <dbReference type="ARBA" id="ARBA00022741"/>
    </source>
</evidence>
<keyword evidence="12" id="KW-0067">ATP-binding</keyword>
<feature type="compositionally biased region" description="Basic residues" evidence="22">
    <location>
        <begin position="1757"/>
        <end position="1767"/>
    </location>
</feature>
<dbReference type="CDD" id="cd16926">
    <property type="entry name" value="HATPase_MutL-MLH-PMS-like"/>
    <property type="match status" value="1"/>
</dbReference>
<keyword evidence="8" id="KW-0547">Nucleotide-binding</keyword>
<dbReference type="SMART" id="SM00698">
    <property type="entry name" value="MORN"/>
    <property type="match status" value="9"/>
</dbReference>
<evidence type="ECO:0000256" key="6">
    <source>
        <dbReference type="ARBA" id="ARBA00022722"/>
    </source>
</evidence>
<evidence type="ECO:0000256" key="3">
    <source>
        <dbReference type="ARBA" id="ARBA00004430"/>
    </source>
</evidence>
<dbReference type="SUPFAM" id="SSF55874">
    <property type="entry name" value="ATPase domain of HSP90 chaperone/DNA topoisomerase II/histidine kinase"/>
    <property type="match status" value="1"/>
</dbReference>
<feature type="region of interest" description="Disordered" evidence="22">
    <location>
        <begin position="903"/>
        <end position="934"/>
    </location>
</feature>
<dbReference type="Pfam" id="PF08676">
    <property type="entry name" value="MutL_C"/>
    <property type="match status" value="1"/>
</dbReference>
<comment type="subcellular location">
    <subcellularLocation>
        <location evidence="2">Cell projection</location>
        <location evidence="2">Cilium</location>
        <location evidence="2">Flagellum</location>
    </subcellularLocation>
    <subcellularLocation>
        <location evidence="3">Cytoplasm</location>
        <location evidence="3">Cytoskeleton</location>
        <location evidence="3">Cilium axoneme</location>
    </subcellularLocation>
    <subcellularLocation>
        <location evidence="1">Nucleus</location>
    </subcellularLocation>
</comment>
<keyword evidence="17" id="KW-0966">Cell projection</keyword>
<dbReference type="FunFam" id="3.30.565.10:FF:000014">
    <property type="entry name" value="Mismatch repair endonuclease pms1, putative"/>
    <property type="match status" value="1"/>
</dbReference>
<evidence type="ECO:0000313" key="26">
    <source>
        <dbReference type="Proteomes" id="UP000190648"/>
    </source>
</evidence>
<dbReference type="InterPro" id="IPR037198">
    <property type="entry name" value="MutL_C_sf"/>
</dbReference>
<dbReference type="SMART" id="SM00853">
    <property type="entry name" value="MutL_C"/>
    <property type="match status" value="1"/>
</dbReference>
<accession>A0A1V4KS45</accession>
<keyword evidence="11" id="KW-0378">Hydrolase</keyword>
<dbReference type="EMBL" id="LSYS01001700">
    <property type="protein sequence ID" value="OPJ87251.1"/>
    <property type="molecule type" value="Genomic_DNA"/>
</dbReference>
<evidence type="ECO:0000256" key="21">
    <source>
        <dbReference type="ARBA" id="ARBA00083250"/>
    </source>
</evidence>
<dbReference type="InterPro" id="IPR003409">
    <property type="entry name" value="MORN"/>
</dbReference>
<evidence type="ECO:0000313" key="25">
    <source>
        <dbReference type="EMBL" id="OPJ87251.1"/>
    </source>
</evidence>
<dbReference type="Proteomes" id="UP000190648">
    <property type="component" value="Unassembled WGS sequence"/>
</dbReference>
<keyword evidence="5" id="KW-0963">Cytoplasm</keyword>